<name>A0A0E9PME7_ANGAN</name>
<protein>
    <submittedName>
        <fullName evidence="1">Uncharacterized protein</fullName>
    </submittedName>
</protein>
<organism evidence="1">
    <name type="scientific">Anguilla anguilla</name>
    <name type="common">European freshwater eel</name>
    <name type="synonym">Muraena anguilla</name>
    <dbReference type="NCBI Taxonomy" id="7936"/>
    <lineage>
        <taxon>Eukaryota</taxon>
        <taxon>Metazoa</taxon>
        <taxon>Chordata</taxon>
        <taxon>Craniata</taxon>
        <taxon>Vertebrata</taxon>
        <taxon>Euteleostomi</taxon>
        <taxon>Actinopterygii</taxon>
        <taxon>Neopterygii</taxon>
        <taxon>Teleostei</taxon>
        <taxon>Anguilliformes</taxon>
        <taxon>Anguillidae</taxon>
        <taxon>Anguilla</taxon>
    </lineage>
</organism>
<proteinExistence type="predicted"/>
<sequence>MIFKKRKEYSSHMGWDAGGLLSSDFINLSPLGDYS</sequence>
<dbReference type="EMBL" id="GBXM01103342">
    <property type="protein sequence ID" value="JAH05235.1"/>
    <property type="molecule type" value="Transcribed_RNA"/>
</dbReference>
<reference evidence="1" key="2">
    <citation type="journal article" date="2015" name="Fish Shellfish Immunol.">
        <title>Early steps in the European eel (Anguilla anguilla)-Vibrio vulnificus interaction in the gills: Role of the RtxA13 toxin.</title>
        <authorList>
            <person name="Callol A."/>
            <person name="Pajuelo D."/>
            <person name="Ebbesson L."/>
            <person name="Teles M."/>
            <person name="MacKenzie S."/>
            <person name="Amaro C."/>
        </authorList>
    </citation>
    <scope>NUCLEOTIDE SEQUENCE</scope>
</reference>
<reference evidence="1" key="1">
    <citation type="submission" date="2014-11" db="EMBL/GenBank/DDBJ databases">
        <authorList>
            <person name="Amaro Gonzalez C."/>
        </authorList>
    </citation>
    <scope>NUCLEOTIDE SEQUENCE</scope>
</reference>
<accession>A0A0E9PME7</accession>
<dbReference type="AlphaFoldDB" id="A0A0E9PME7"/>
<evidence type="ECO:0000313" key="1">
    <source>
        <dbReference type="EMBL" id="JAH05235.1"/>
    </source>
</evidence>